<dbReference type="EMBL" id="SMFV01000001">
    <property type="protein sequence ID" value="TCK06267.1"/>
    <property type="molecule type" value="Genomic_DNA"/>
</dbReference>
<dbReference type="SUPFAM" id="SSF55620">
    <property type="entry name" value="Tetrahydrobiopterin biosynthesis enzymes-like"/>
    <property type="match status" value="1"/>
</dbReference>
<protein>
    <submittedName>
        <fullName evidence="2">Dihydroneopterin aldolase</fullName>
    </submittedName>
</protein>
<dbReference type="SMART" id="SM00905">
    <property type="entry name" value="FolB"/>
    <property type="match status" value="1"/>
</dbReference>
<evidence type="ECO:0000313" key="2">
    <source>
        <dbReference type="EMBL" id="TCK06267.1"/>
    </source>
</evidence>
<keyword evidence="3" id="KW-1185">Reference proteome</keyword>
<gene>
    <name evidence="2" type="ORF">CLV27_0068</name>
</gene>
<name>A0A4R1GD90_9BACT</name>
<dbReference type="RefSeq" id="WP_132524649.1">
    <property type="nucleotide sequence ID" value="NZ_SMFV01000001.1"/>
</dbReference>
<dbReference type="Gene3D" id="3.30.1130.10">
    <property type="match status" value="1"/>
</dbReference>
<proteinExistence type="predicted"/>
<dbReference type="InterPro" id="IPR006157">
    <property type="entry name" value="FolB_dom"/>
</dbReference>
<dbReference type="OrthoDB" id="9808041at2"/>
<sequence>MLKQSVFLEGLKLHVKCGVYEEERTLGVQVEVSVKITSEKFVDYRELHDTILKIAKERVFVYLEDFAMFLLGVIRKKWEADSVIIEITKVSVPFQHSFKRVGIELIWESDGKREKRND</sequence>
<dbReference type="GO" id="GO:0004150">
    <property type="term" value="F:dihydroneopterin aldolase activity"/>
    <property type="evidence" value="ECO:0007669"/>
    <property type="project" value="InterPro"/>
</dbReference>
<reference evidence="2 3" key="1">
    <citation type="submission" date="2019-03" db="EMBL/GenBank/DDBJ databases">
        <title>Genomic Encyclopedia of Archaeal and Bacterial Type Strains, Phase II (KMG-II): from individual species to whole genera.</title>
        <authorList>
            <person name="Goeker M."/>
        </authorList>
    </citation>
    <scope>NUCLEOTIDE SEQUENCE [LARGE SCALE GENOMIC DNA]</scope>
    <source>
        <strain evidence="2 3">DSM 24425</strain>
    </source>
</reference>
<feature type="domain" description="Dihydroneopterin aldolase/epimerase" evidence="1">
    <location>
        <begin position="6"/>
        <end position="107"/>
    </location>
</feature>
<dbReference type="AlphaFoldDB" id="A0A4R1GD90"/>
<dbReference type="Proteomes" id="UP000295777">
    <property type="component" value="Unassembled WGS sequence"/>
</dbReference>
<dbReference type="InterPro" id="IPR043133">
    <property type="entry name" value="GTP-CH-I_C/QueF"/>
</dbReference>
<comment type="caution">
    <text evidence="2">The sequence shown here is derived from an EMBL/GenBank/DDBJ whole genome shotgun (WGS) entry which is preliminary data.</text>
</comment>
<evidence type="ECO:0000259" key="1">
    <source>
        <dbReference type="SMART" id="SM00905"/>
    </source>
</evidence>
<evidence type="ECO:0000313" key="3">
    <source>
        <dbReference type="Proteomes" id="UP000295777"/>
    </source>
</evidence>
<dbReference type="Pfam" id="PF02152">
    <property type="entry name" value="FolB"/>
    <property type="match status" value="1"/>
</dbReference>
<accession>A0A4R1GD90</accession>
<dbReference type="GO" id="GO:0006760">
    <property type="term" value="P:folic acid-containing compound metabolic process"/>
    <property type="evidence" value="ECO:0007669"/>
    <property type="project" value="InterPro"/>
</dbReference>
<organism evidence="2 3">
    <name type="scientific">Phorcysia thermohydrogeniphila</name>
    <dbReference type="NCBI Taxonomy" id="936138"/>
    <lineage>
        <taxon>Bacteria</taxon>
        <taxon>Pseudomonadati</taxon>
        <taxon>Aquificota</taxon>
        <taxon>Aquificia</taxon>
        <taxon>Desulfurobacteriales</taxon>
        <taxon>Desulfurobacteriaceae</taxon>
        <taxon>Phorcysia</taxon>
    </lineage>
</organism>